<dbReference type="InterPro" id="IPR048368">
    <property type="entry name" value="COG6_N"/>
</dbReference>
<evidence type="ECO:0000256" key="8">
    <source>
        <dbReference type="ARBA" id="ARBA00023034"/>
    </source>
</evidence>
<accession>A0AAJ7FD86</accession>
<proteinExistence type="inferred from homology"/>
<dbReference type="GO" id="GO:0017119">
    <property type="term" value="C:Golgi transport complex"/>
    <property type="evidence" value="ECO:0007669"/>
    <property type="project" value="UniProtKB-UniRule"/>
</dbReference>
<evidence type="ECO:0000256" key="9">
    <source>
        <dbReference type="ARBA" id="ARBA00023136"/>
    </source>
</evidence>
<dbReference type="InterPro" id="IPR048369">
    <property type="entry name" value="COG6_C"/>
</dbReference>
<reference evidence="15" key="1">
    <citation type="submission" date="2025-08" db="UniProtKB">
        <authorList>
            <consortium name="RefSeq"/>
        </authorList>
    </citation>
    <scope>IDENTIFICATION</scope>
</reference>
<evidence type="ECO:0000256" key="2">
    <source>
        <dbReference type="ARBA" id="ARBA00004395"/>
    </source>
</evidence>
<evidence type="ECO:0000256" key="11">
    <source>
        <dbReference type="RuleBase" id="RU365075"/>
    </source>
</evidence>
<dbReference type="PANTHER" id="PTHR21506">
    <property type="entry name" value="COMPONENT OF OLIGOMERIC GOLGI COMPLEX 6"/>
    <property type="match status" value="1"/>
</dbReference>
<dbReference type="GO" id="GO:0000139">
    <property type="term" value="C:Golgi membrane"/>
    <property type="evidence" value="ECO:0007669"/>
    <property type="project" value="UniProtKB-SubCell"/>
</dbReference>
<dbReference type="PANTHER" id="PTHR21506:SF0">
    <property type="entry name" value="CONSERVED OLIGOMERIC GOLGI COMPLEX SUBUNIT 6"/>
    <property type="match status" value="1"/>
</dbReference>
<comment type="subunit">
    <text evidence="4">Component of the conserved oligomeric Golgi complex which is composed of eight different subunits and is required for normal Golgi morphology and localization.</text>
</comment>
<evidence type="ECO:0000256" key="10">
    <source>
        <dbReference type="ARBA" id="ARBA00031348"/>
    </source>
</evidence>
<evidence type="ECO:0000256" key="3">
    <source>
        <dbReference type="ARBA" id="ARBA00011023"/>
    </source>
</evidence>
<dbReference type="GO" id="GO:0006891">
    <property type="term" value="P:intra-Golgi vesicle-mediated transport"/>
    <property type="evidence" value="ECO:0007669"/>
    <property type="project" value="UniProtKB-UniRule"/>
</dbReference>
<keyword evidence="7 11" id="KW-0653">Protein transport</keyword>
<evidence type="ECO:0000256" key="1">
    <source>
        <dbReference type="ARBA" id="ARBA00003627"/>
    </source>
</evidence>
<keyword evidence="14" id="KW-1185">Reference proteome</keyword>
<dbReference type="Pfam" id="PF20653">
    <property type="entry name" value="COG6_C"/>
    <property type="match status" value="1"/>
</dbReference>
<keyword evidence="9 11" id="KW-0472">Membrane</keyword>
<evidence type="ECO:0000256" key="5">
    <source>
        <dbReference type="ARBA" id="ARBA00020973"/>
    </source>
</evidence>
<comment type="similarity">
    <text evidence="3 11">Belongs to the COG6 family.</text>
</comment>
<dbReference type="KEGG" id="ccin:107263399"/>
<evidence type="ECO:0000256" key="6">
    <source>
        <dbReference type="ARBA" id="ARBA00022448"/>
    </source>
</evidence>
<dbReference type="SMART" id="SM01087">
    <property type="entry name" value="COG6"/>
    <property type="match status" value="1"/>
</dbReference>
<dbReference type="RefSeq" id="XP_015586051.1">
    <property type="nucleotide sequence ID" value="XM_015730565.1"/>
</dbReference>
<comment type="subcellular location">
    <subcellularLocation>
        <location evidence="2 11">Golgi apparatus membrane</location>
        <topology evidence="2 11">Peripheral membrane protein</topology>
    </subcellularLocation>
</comment>
<feature type="domain" description="Conserved Oligomeric Golgi complex subunit 6 C-terminal" evidence="13">
    <location>
        <begin position="186"/>
        <end position="627"/>
    </location>
</feature>
<dbReference type="Proteomes" id="UP000694920">
    <property type="component" value="Unplaced"/>
</dbReference>
<dbReference type="CTD" id="57511"/>
<evidence type="ECO:0000313" key="15">
    <source>
        <dbReference type="RefSeq" id="XP_015586051.1"/>
    </source>
</evidence>
<comment type="function">
    <text evidence="1 11">Required for normal Golgi function.</text>
</comment>
<dbReference type="AlphaFoldDB" id="A0AAJ7FD86"/>
<dbReference type="InterPro" id="IPR010490">
    <property type="entry name" value="COG6"/>
</dbReference>
<organism evidence="14 15">
    <name type="scientific">Cephus cinctus</name>
    <name type="common">Wheat stem sawfly</name>
    <dbReference type="NCBI Taxonomy" id="211228"/>
    <lineage>
        <taxon>Eukaryota</taxon>
        <taxon>Metazoa</taxon>
        <taxon>Ecdysozoa</taxon>
        <taxon>Arthropoda</taxon>
        <taxon>Hexapoda</taxon>
        <taxon>Insecta</taxon>
        <taxon>Pterygota</taxon>
        <taxon>Neoptera</taxon>
        <taxon>Endopterygota</taxon>
        <taxon>Hymenoptera</taxon>
        <taxon>Cephoidea</taxon>
        <taxon>Cephidae</taxon>
        <taxon>Cephus</taxon>
    </lineage>
</organism>
<evidence type="ECO:0000256" key="7">
    <source>
        <dbReference type="ARBA" id="ARBA00022927"/>
    </source>
</evidence>
<evidence type="ECO:0000256" key="4">
    <source>
        <dbReference type="ARBA" id="ARBA00011166"/>
    </source>
</evidence>
<sequence length="632" mass="71307">MKEAINSAGDKNSTLVRRVNKLLESRLENDKDTLEALKELSTFFTDNSLNARRNLRSKIERRNLTINEDFLSAFREVKTTLDCIHQDVMAMNTSVQRMTNQLQSTKTQTLQLIDQTTKLQSVSKKLSMQQEVANAFIKSFQLTPAELSILHGASREAPITDEFFVVVDRVQEIHSSCRILMQSGYQTLALDIMQRMTLLQEAALERLYRWTQNQCRHIENENIAPLLIKSMTKLQDRPVLFKYILDEYCTVRRSVLVSSFIDALTLGDGFGGTPNPIEMHAHDPKRYVGDMLAWLHQAIPIEKENILTMIKGCDKAGINDQVKQALGNITEGLCHPLKSRIEHILAVEAPATVLYSMTTLIRFYQAIISQVVPDSVLDTTLGDLLDLSEKSFVTRLQRETRIALGDRAEPPGTDLIPAPSVSRLLSLLNEILSVASIAEDREKDMLQIVSCVIDPLLQEINETASRLPTVDMAVYLLNCIHQIQSTLALYEYMDQRLERLQAQSDAQIDTLTSEQASSLVANLNLGPIYTILQGREQGPLSSIPGMDPLSVKEFTNKLETFLVMPDILLLPQISLLQSNTHRAITQKRSFEVIGAIYKQLYNACHDPKNLYQNADSLFSRTPEDLLHVLISQ</sequence>
<keyword evidence="8 11" id="KW-0333">Golgi apparatus</keyword>
<feature type="domain" description="Conserved oligomeric complex COG6 N-terminal" evidence="12">
    <location>
        <begin position="40"/>
        <end position="152"/>
    </location>
</feature>
<gene>
    <name evidence="15" type="primary">LOC107263399</name>
</gene>
<dbReference type="GO" id="GO:0015031">
    <property type="term" value="P:protein transport"/>
    <property type="evidence" value="ECO:0007669"/>
    <property type="project" value="UniProtKB-KW"/>
</dbReference>
<dbReference type="Pfam" id="PF06419">
    <property type="entry name" value="COG6_N"/>
    <property type="match status" value="1"/>
</dbReference>
<name>A0AAJ7FD86_CEPCN</name>
<dbReference type="GeneID" id="107263399"/>
<protein>
    <recommendedName>
        <fullName evidence="5 11">Conserved oligomeric Golgi complex subunit 6</fullName>
        <shortName evidence="11">COG complex subunit 6</shortName>
    </recommendedName>
    <alternativeName>
        <fullName evidence="10 11">Component of oligomeric Golgi complex 6</fullName>
    </alternativeName>
</protein>
<evidence type="ECO:0000313" key="14">
    <source>
        <dbReference type="Proteomes" id="UP000694920"/>
    </source>
</evidence>
<evidence type="ECO:0000259" key="12">
    <source>
        <dbReference type="Pfam" id="PF06419"/>
    </source>
</evidence>
<keyword evidence="6 11" id="KW-0813">Transport</keyword>
<evidence type="ECO:0000259" key="13">
    <source>
        <dbReference type="Pfam" id="PF20653"/>
    </source>
</evidence>